<reference evidence="3" key="1">
    <citation type="journal article" date="2014" name="Front. Microbiol.">
        <title>High frequency of phylogenetically diverse reductive dehalogenase-homologous genes in deep subseafloor sedimentary metagenomes.</title>
        <authorList>
            <person name="Kawai M."/>
            <person name="Futagami T."/>
            <person name="Toyoda A."/>
            <person name="Takaki Y."/>
            <person name="Nishi S."/>
            <person name="Hori S."/>
            <person name="Arai W."/>
            <person name="Tsubouchi T."/>
            <person name="Morono Y."/>
            <person name="Uchiyama I."/>
            <person name="Ito T."/>
            <person name="Fujiyama A."/>
            <person name="Inagaki F."/>
            <person name="Takami H."/>
        </authorList>
    </citation>
    <scope>NUCLEOTIDE SEQUENCE</scope>
    <source>
        <strain evidence="3">Expedition CK06-06</strain>
    </source>
</reference>
<proteinExistence type="predicted"/>
<keyword evidence="2" id="KW-0812">Transmembrane</keyword>
<evidence type="ECO:0000313" key="3">
    <source>
        <dbReference type="EMBL" id="GAH05831.1"/>
    </source>
</evidence>
<evidence type="ECO:0000256" key="2">
    <source>
        <dbReference type="SAM" id="Phobius"/>
    </source>
</evidence>
<organism evidence="3">
    <name type="scientific">marine sediment metagenome</name>
    <dbReference type="NCBI Taxonomy" id="412755"/>
    <lineage>
        <taxon>unclassified sequences</taxon>
        <taxon>metagenomes</taxon>
        <taxon>ecological metagenomes</taxon>
    </lineage>
</organism>
<feature type="transmembrane region" description="Helical" evidence="2">
    <location>
        <begin position="29"/>
        <end position="47"/>
    </location>
</feature>
<comment type="caution">
    <text evidence="3">The sequence shown here is derived from an EMBL/GenBank/DDBJ whole genome shotgun (WGS) entry which is preliminary data.</text>
</comment>
<protein>
    <submittedName>
        <fullName evidence="3">Uncharacterized protein</fullName>
    </submittedName>
</protein>
<dbReference type="AlphaFoldDB" id="X1CC64"/>
<gene>
    <name evidence="3" type="ORF">S01H4_60687</name>
</gene>
<keyword evidence="2" id="KW-1133">Transmembrane helix</keyword>
<evidence type="ECO:0000256" key="1">
    <source>
        <dbReference type="SAM" id="MobiDB-lite"/>
    </source>
</evidence>
<feature type="region of interest" description="Disordered" evidence="1">
    <location>
        <begin position="108"/>
        <end position="129"/>
    </location>
</feature>
<sequence>MRLSKQLGMEGQEKHTVSTMNYLHKIKKLLIFSLILFLPLNLLAGWFPEVDYLIMNPHTGNLDATLSEATLDTKIATLQSVYLPIGGGIEGTAVLSTGELGASKFLREDGDGTSSWQTPAGSGDVVGPAAATDNSVVRYDGVTGKLIQNEREY</sequence>
<dbReference type="EMBL" id="BART01035840">
    <property type="protein sequence ID" value="GAH05831.1"/>
    <property type="molecule type" value="Genomic_DNA"/>
</dbReference>
<name>X1CC64_9ZZZZ</name>
<accession>X1CC64</accession>
<keyword evidence="2" id="KW-0472">Membrane</keyword>